<keyword evidence="3" id="KW-1003">Cell membrane</keyword>
<keyword evidence="2 7" id="KW-0813">Transport</keyword>
<evidence type="ECO:0000256" key="4">
    <source>
        <dbReference type="ARBA" id="ARBA00022692"/>
    </source>
</evidence>
<organism evidence="9 10">
    <name type="scientific">Lentisphaera profundi</name>
    <dbReference type="NCBI Taxonomy" id="1658616"/>
    <lineage>
        <taxon>Bacteria</taxon>
        <taxon>Pseudomonadati</taxon>
        <taxon>Lentisphaerota</taxon>
        <taxon>Lentisphaeria</taxon>
        <taxon>Lentisphaerales</taxon>
        <taxon>Lentisphaeraceae</taxon>
        <taxon>Lentisphaera</taxon>
    </lineage>
</organism>
<evidence type="ECO:0000313" key="9">
    <source>
        <dbReference type="EMBL" id="WDE95295.1"/>
    </source>
</evidence>
<feature type="transmembrane region" description="Helical" evidence="7">
    <location>
        <begin position="37"/>
        <end position="59"/>
    </location>
</feature>
<dbReference type="InterPro" id="IPR000515">
    <property type="entry name" value="MetI-like"/>
</dbReference>
<dbReference type="EMBL" id="CP117811">
    <property type="protein sequence ID" value="WDE95295.1"/>
    <property type="molecule type" value="Genomic_DNA"/>
</dbReference>
<sequence length="265" mass="29851">MAFQDYKITGESPFVGLDNFIALFLDKSFWDSIGRTFYFVGLNMALAFVAPILLAVMLTDIPKCKIFFRTMFFLPQMSSGLVIALLWKLMYEPTPQGFFNQIITLMNHLPFVNIDHQQWLQDPQLAMVCVVVPTVWASMGMASLIYLAALGSIPRDMYEAAEIDGATIFEKFKKITLPSILPLIIINFVGAFIGTFQNMGNIFLMTFGGPGESTTVVGLKIWIEAYNNLRFSMATAMAWVLGSLLIGFTYFQIKFLGKIEYKKAK</sequence>
<feature type="transmembrane region" description="Helical" evidence="7">
    <location>
        <begin position="236"/>
        <end position="256"/>
    </location>
</feature>
<evidence type="ECO:0000256" key="3">
    <source>
        <dbReference type="ARBA" id="ARBA00022475"/>
    </source>
</evidence>
<gene>
    <name evidence="9" type="ORF">PQO03_06120</name>
</gene>
<feature type="transmembrane region" description="Helical" evidence="7">
    <location>
        <begin position="125"/>
        <end position="149"/>
    </location>
</feature>
<evidence type="ECO:0000256" key="1">
    <source>
        <dbReference type="ARBA" id="ARBA00004651"/>
    </source>
</evidence>
<dbReference type="PANTHER" id="PTHR30193">
    <property type="entry name" value="ABC TRANSPORTER PERMEASE PROTEIN"/>
    <property type="match status" value="1"/>
</dbReference>
<protein>
    <submittedName>
        <fullName evidence="9">Sugar ABC transporter permease</fullName>
    </submittedName>
</protein>
<keyword evidence="4 7" id="KW-0812">Transmembrane</keyword>
<comment type="subcellular location">
    <subcellularLocation>
        <location evidence="1 7">Cell membrane</location>
        <topology evidence="1 7">Multi-pass membrane protein</topology>
    </subcellularLocation>
</comment>
<name>A0ABY7VMP3_9BACT</name>
<feature type="transmembrane region" description="Helical" evidence="7">
    <location>
        <begin position="175"/>
        <end position="196"/>
    </location>
</feature>
<dbReference type="PROSITE" id="PS50928">
    <property type="entry name" value="ABC_TM1"/>
    <property type="match status" value="1"/>
</dbReference>
<comment type="similarity">
    <text evidence="7">Belongs to the binding-protein-dependent transport system permease family.</text>
</comment>
<keyword evidence="6 7" id="KW-0472">Membrane</keyword>
<dbReference type="Gene3D" id="1.10.3720.10">
    <property type="entry name" value="MetI-like"/>
    <property type="match status" value="1"/>
</dbReference>
<dbReference type="InterPro" id="IPR051393">
    <property type="entry name" value="ABC_transporter_permease"/>
</dbReference>
<dbReference type="CDD" id="cd06261">
    <property type="entry name" value="TM_PBP2"/>
    <property type="match status" value="1"/>
</dbReference>
<dbReference type="SUPFAM" id="SSF161098">
    <property type="entry name" value="MetI-like"/>
    <property type="match status" value="1"/>
</dbReference>
<proteinExistence type="inferred from homology"/>
<evidence type="ECO:0000313" key="10">
    <source>
        <dbReference type="Proteomes" id="UP001214250"/>
    </source>
</evidence>
<evidence type="ECO:0000259" key="8">
    <source>
        <dbReference type="PROSITE" id="PS50928"/>
    </source>
</evidence>
<accession>A0ABY7VMP3</accession>
<feature type="domain" description="ABC transmembrane type-1" evidence="8">
    <location>
        <begin position="33"/>
        <end position="250"/>
    </location>
</feature>
<evidence type="ECO:0000256" key="7">
    <source>
        <dbReference type="RuleBase" id="RU363032"/>
    </source>
</evidence>
<keyword evidence="5 7" id="KW-1133">Transmembrane helix</keyword>
<dbReference type="Pfam" id="PF00528">
    <property type="entry name" value="BPD_transp_1"/>
    <property type="match status" value="1"/>
</dbReference>
<dbReference type="Proteomes" id="UP001214250">
    <property type="component" value="Chromosome 1"/>
</dbReference>
<evidence type="ECO:0000256" key="6">
    <source>
        <dbReference type="ARBA" id="ARBA00023136"/>
    </source>
</evidence>
<dbReference type="RefSeq" id="WP_274148727.1">
    <property type="nucleotide sequence ID" value="NZ_CP117811.1"/>
</dbReference>
<dbReference type="PANTHER" id="PTHR30193:SF37">
    <property type="entry name" value="INNER MEMBRANE ABC TRANSPORTER PERMEASE PROTEIN YCJO"/>
    <property type="match status" value="1"/>
</dbReference>
<feature type="transmembrane region" description="Helical" evidence="7">
    <location>
        <begin position="66"/>
        <end position="87"/>
    </location>
</feature>
<keyword evidence="10" id="KW-1185">Reference proteome</keyword>
<evidence type="ECO:0000256" key="2">
    <source>
        <dbReference type="ARBA" id="ARBA00022448"/>
    </source>
</evidence>
<dbReference type="InterPro" id="IPR035906">
    <property type="entry name" value="MetI-like_sf"/>
</dbReference>
<evidence type="ECO:0000256" key="5">
    <source>
        <dbReference type="ARBA" id="ARBA00022989"/>
    </source>
</evidence>
<reference evidence="9 10" key="1">
    <citation type="submission" date="2023-02" db="EMBL/GenBank/DDBJ databases">
        <title>Genome sequence of Lentisphaera profundi SAORIC-696.</title>
        <authorList>
            <person name="Kim e."/>
            <person name="Cho J.-C."/>
            <person name="Choi A."/>
            <person name="Kang I."/>
        </authorList>
    </citation>
    <scope>NUCLEOTIDE SEQUENCE [LARGE SCALE GENOMIC DNA]</scope>
    <source>
        <strain evidence="9 10">SAORIC-696</strain>
    </source>
</reference>